<dbReference type="InterPro" id="IPR036388">
    <property type="entry name" value="WH-like_DNA-bd_sf"/>
</dbReference>
<dbReference type="CDD" id="cd00090">
    <property type="entry name" value="HTH_ARSR"/>
    <property type="match status" value="1"/>
</dbReference>
<evidence type="ECO:0000313" key="3">
    <source>
        <dbReference type="EMBL" id="TSD14762.1"/>
    </source>
</evidence>
<dbReference type="RefSeq" id="WP_144261480.1">
    <property type="nucleotide sequence ID" value="NZ_QMDX01000003.1"/>
</dbReference>
<evidence type="ECO:0000259" key="2">
    <source>
        <dbReference type="Pfam" id="PF03551"/>
    </source>
</evidence>
<dbReference type="InParanoid" id="A0A554NBK7"/>
<dbReference type="AlphaFoldDB" id="A0A554NBK7"/>
<proteinExistence type="predicted"/>
<dbReference type="InterPro" id="IPR011991">
    <property type="entry name" value="ArsR-like_HTH"/>
</dbReference>
<dbReference type="Gene3D" id="1.10.10.10">
    <property type="entry name" value="Winged helix-like DNA-binding domain superfamily/Winged helix DNA-binding domain"/>
    <property type="match status" value="1"/>
</dbReference>
<accession>A0A554NBK7</accession>
<dbReference type="InterPro" id="IPR036390">
    <property type="entry name" value="WH_DNA-bd_sf"/>
</dbReference>
<dbReference type="EMBL" id="QMDX01000003">
    <property type="protein sequence ID" value="TSD14762.1"/>
    <property type="molecule type" value="Genomic_DNA"/>
</dbReference>
<dbReference type="Proteomes" id="UP000319894">
    <property type="component" value="Unassembled WGS sequence"/>
</dbReference>
<evidence type="ECO:0000256" key="1">
    <source>
        <dbReference type="SAM" id="MobiDB-lite"/>
    </source>
</evidence>
<reference evidence="3 4" key="1">
    <citation type="submission" date="2018-06" db="EMBL/GenBank/DDBJ databases">
        <title>Natronomonas sp. F16-60 a new haloarchaeon isolated from a solar saltern of Isla Cristina, Huelva, Spain.</title>
        <authorList>
            <person name="Duran-Viseras A."/>
            <person name="Sanchez-Porro C."/>
            <person name="Ventosa A."/>
        </authorList>
    </citation>
    <scope>NUCLEOTIDE SEQUENCE [LARGE SCALE GENOMIC DNA]</scope>
    <source>
        <strain evidence="3 4">F16-60</strain>
    </source>
</reference>
<dbReference type="Pfam" id="PF03551">
    <property type="entry name" value="PadR"/>
    <property type="match status" value="1"/>
</dbReference>
<dbReference type="InterPro" id="IPR005149">
    <property type="entry name" value="Tscrpt_reg_PadR_N"/>
</dbReference>
<evidence type="ECO:0000313" key="4">
    <source>
        <dbReference type="Proteomes" id="UP000319894"/>
    </source>
</evidence>
<name>A0A554NBK7_9EURY</name>
<organism evidence="3 4">
    <name type="scientific">Haloglomus irregulare</name>
    <dbReference type="NCBI Taxonomy" id="2234134"/>
    <lineage>
        <taxon>Archaea</taxon>
        <taxon>Methanobacteriati</taxon>
        <taxon>Methanobacteriota</taxon>
        <taxon>Stenosarchaea group</taxon>
        <taxon>Halobacteria</taxon>
        <taxon>Halobacteriales</taxon>
        <taxon>Natronomonadaceae</taxon>
        <taxon>Haloglomus</taxon>
    </lineage>
</organism>
<dbReference type="OrthoDB" id="56053at2157"/>
<gene>
    <name evidence="3" type="ORF">DP107_07265</name>
</gene>
<feature type="region of interest" description="Disordered" evidence="1">
    <location>
        <begin position="33"/>
        <end position="54"/>
    </location>
</feature>
<dbReference type="SUPFAM" id="SSF46785">
    <property type="entry name" value="Winged helix' DNA-binding domain"/>
    <property type="match status" value="1"/>
</dbReference>
<protein>
    <submittedName>
        <fullName evidence="3">PadR family transcriptional regulator</fullName>
    </submittedName>
</protein>
<comment type="caution">
    <text evidence="3">The sequence shown here is derived from an EMBL/GenBank/DDBJ whole genome shotgun (WGS) entry which is preliminary data.</text>
</comment>
<keyword evidence="4" id="KW-1185">Reference proteome</keyword>
<feature type="domain" description="Transcription regulator PadR N-terminal" evidence="2">
    <location>
        <begin position="89"/>
        <end position="148"/>
    </location>
</feature>
<sequence>MDDLLERFAGAIDANATLSLTASDLESVIDSDATSVHEDQPYGEGAAQRSTDTPLTDDAVDIRDEWLDSDQLHTINDEIVTEHVDPILILLVAARGGACGKELLQDIRRLFGTDLSPGTVYPHLTDLADNDVLEMQRLSKRKMYYLSDSKTALARVDHAVDQLLLFSLVLKTLLSDCNANQSQSTCHRSEANE</sequence>